<protein>
    <submittedName>
        <fullName evidence="2">Uncharacterized protein</fullName>
    </submittedName>
</protein>
<feature type="compositionally biased region" description="Gly residues" evidence="1">
    <location>
        <begin position="40"/>
        <end position="56"/>
    </location>
</feature>
<sequence>MRLISHGAEPTHECFPTAGLCTVRRARSGRVRRPGRGRRGCGVGRGPTTSGGGEGGHAPILPPDHP</sequence>
<gene>
    <name evidence="2" type="ORF">C884_02525</name>
</gene>
<proteinExistence type="predicted"/>
<comment type="caution">
    <text evidence="2">The sequence shown here is derived from an EMBL/GenBank/DDBJ whole genome shotgun (WGS) entry which is preliminary data.</text>
</comment>
<evidence type="ECO:0000256" key="1">
    <source>
        <dbReference type="SAM" id="MobiDB-lite"/>
    </source>
</evidence>
<evidence type="ECO:0000313" key="3">
    <source>
        <dbReference type="Proteomes" id="UP000009877"/>
    </source>
</evidence>
<feature type="region of interest" description="Disordered" evidence="1">
    <location>
        <begin position="29"/>
        <end position="66"/>
    </location>
</feature>
<dbReference type="AlphaFoldDB" id="M2YDT5"/>
<feature type="compositionally biased region" description="Basic residues" evidence="1">
    <location>
        <begin position="29"/>
        <end position="39"/>
    </location>
</feature>
<organism evidence="2 3">
    <name type="scientific">Kocuria palustris PEL</name>
    <dbReference type="NCBI Taxonomy" id="1236550"/>
    <lineage>
        <taxon>Bacteria</taxon>
        <taxon>Bacillati</taxon>
        <taxon>Actinomycetota</taxon>
        <taxon>Actinomycetes</taxon>
        <taxon>Micrococcales</taxon>
        <taxon>Micrococcaceae</taxon>
        <taxon>Kocuria</taxon>
    </lineage>
</organism>
<accession>M2YDT5</accession>
<dbReference type="Proteomes" id="UP000009877">
    <property type="component" value="Unassembled WGS sequence"/>
</dbReference>
<evidence type="ECO:0000313" key="2">
    <source>
        <dbReference type="EMBL" id="EME36715.1"/>
    </source>
</evidence>
<name>M2YDT5_9MICC</name>
<dbReference type="EMBL" id="ANHZ02000009">
    <property type="protein sequence ID" value="EME36715.1"/>
    <property type="molecule type" value="Genomic_DNA"/>
</dbReference>
<reference evidence="2 3" key="1">
    <citation type="journal article" date="2014" name="Genome Announc.">
        <title>Draft Genome Sequence of Kocuria palustris PEL.</title>
        <authorList>
            <person name="Sharma G."/>
            <person name="Khatri I."/>
            <person name="Subramanian S."/>
        </authorList>
    </citation>
    <scope>NUCLEOTIDE SEQUENCE [LARGE SCALE GENOMIC DNA]</scope>
    <source>
        <strain evidence="2 3">PEL</strain>
    </source>
</reference>
<keyword evidence="3" id="KW-1185">Reference proteome</keyword>